<accession>A0AAJ1B2E4</accession>
<feature type="domain" description="Transposase IS204/IS1001/IS1096/IS1165 DDE" evidence="1">
    <location>
        <begin position="378"/>
        <end position="526"/>
    </location>
</feature>
<dbReference type="Pfam" id="PF14690">
    <property type="entry name" value="Zn_ribbon_ISL3"/>
    <property type="match status" value="1"/>
</dbReference>
<dbReference type="InterPro" id="IPR002560">
    <property type="entry name" value="Transposase_DDE"/>
</dbReference>
<feature type="domain" description="Transposase IS204/IS1001/IS1096/IS1165 zinc-finger" evidence="2">
    <location>
        <begin position="39"/>
        <end position="82"/>
    </location>
</feature>
<dbReference type="AlphaFoldDB" id="A0AAJ1B2E4"/>
<dbReference type="PANTHER" id="PTHR33498">
    <property type="entry name" value="TRANSPOSASE FOR INSERTION SEQUENCE ELEMENT IS1557"/>
    <property type="match status" value="1"/>
</dbReference>
<sequence>MNDMLKMNMFFPSELLSITSVDHDDSSLYIKMRSKTHSFKCPECAQETETYHGTYLRKVQDLPILGKTTRLHITANEYVCKNESCSKVTFVEDFDGFLSYYGRMTERCADFICTLAMETSCEGCSICRAMNLQISGDSVIRLLTKRYRLQSTPKCGSAIGVDDFAFKKRHTYGTIIVDQATHRPVAILDGRDGNNNKHIKTVTRDRASAYSTAIQEILPDAMQIADRFHLHQNLLEAIKNTVNSTIPVDIRIPIEYEKNEITADTEKPCKKMPCNADNFLDYNEKSVQLYNAIHEYSKAGYSKPAISKMLHCSRNTVTKYLEGDYDSLCRKNFYSGMDQFYDYIIKELSSGVSRKDVFRSLIQKDYKGGQTAAYDYMNKIIERFHIDIAVYRSSSADAVQEKKKLQKYDHISRNGIFRFLWMNLEITNSHKSYLMDTYPQLRILMSCIREFREIFQKKSMPCLYLFIEKYKNSDLKEVSRFVSGIERDLSAVENAVASSLSNGFVEGTNSKLKMVKRTMYGRCSKELLAAKLIYMSKSNYG</sequence>
<comment type="caution">
    <text evidence="3">The sequence shown here is derived from an EMBL/GenBank/DDBJ whole genome shotgun (WGS) entry which is preliminary data.</text>
</comment>
<dbReference type="RefSeq" id="WP_173880200.1">
    <property type="nucleotide sequence ID" value="NZ_JAAIMT010000048.1"/>
</dbReference>
<dbReference type="InterPro" id="IPR047951">
    <property type="entry name" value="Transpos_ISL3"/>
</dbReference>
<evidence type="ECO:0000313" key="4">
    <source>
        <dbReference type="Proteomes" id="UP001297422"/>
    </source>
</evidence>
<protein>
    <submittedName>
        <fullName evidence="3">ISL3 family transposase</fullName>
    </submittedName>
</protein>
<gene>
    <name evidence="3" type="ORF">LIQ10_17530</name>
</gene>
<evidence type="ECO:0000313" key="3">
    <source>
        <dbReference type="EMBL" id="MCB5495512.1"/>
    </source>
</evidence>
<dbReference type="PANTHER" id="PTHR33498:SF1">
    <property type="entry name" value="TRANSPOSASE FOR INSERTION SEQUENCE ELEMENT IS1557"/>
    <property type="match status" value="1"/>
</dbReference>
<proteinExistence type="predicted"/>
<reference evidence="3" key="1">
    <citation type="submission" date="2021-10" db="EMBL/GenBank/DDBJ databases">
        <title>Collection of gut derived symbiotic bacterial strains cultured from healthy donors.</title>
        <authorList>
            <person name="Lin H."/>
            <person name="Littmann E."/>
            <person name="Claire K."/>
            <person name="Pamer E."/>
        </authorList>
    </citation>
    <scope>NUCLEOTIDE SEQUENCE</scope>
    <source>
        <strain evidence="3">MSK.23.4</strain>
    </source>
</reference>
<dbReference type="Proteomes" id="UP001297422">
    <property type="component" value="Unassembled WGS sequence"/>
</dbReference>
<organism evidence="3 4">
    <name type="scientific">Mediterraneibacter gnavus</name>
    <name type="common">Ruminococcus gnavus</name>
    <dbReference type="NCBI Taxonomy" id="33038"/>
    <lineage>
        <taxon>Bacteria</taxon>
        <taxon>Bacillati</taxon>
        <taxon>Bacillota</taxon>
        <taxon>Clostridia</taxon>
        <taxon>Lachnospirales</taxon>
        <taxon>Lachnospiraceae</taxon>
        <taxon>Mediterraneibacter</taxon>
    </lineage>
</organism>
<name>A0AAJ1B2E4_MEDGN</name>
<feature type="domain" description="Transposase IS204/IS1001/IS1096/IS1165 DDE" evidence="1">
    <location>
        <begin position="159"/>
        <end position="241"/>
    </location>
</feature>
<evidence type="ECO:0000259" key="2">
    <source>
        <dbReference type="Pfam" id="PF14690"/>
    </source>
</evidence>
<dbReference type="EMBL" id="JAJBNC010000044">
    <property type="protein sequence ID" value="MCB5495512.1"/>
    <property type="molecule type" value="Genomic_DNA"/>
</dbReference>
<dbReference type="NCBIfam" id="NF033550">
    <property type="entry name" value="transpos_ISL3"/>
    <property type="match status" value="1"/>
</dbReference>
<evidence type="ECO:0000259" key="1">
    <source>
        <dbReference type="Pfam" id="PF01610"/>
    </source>
</evidence>
<dbReference type="Pfam" id="PF01610">
    <property type="entry name" value="DDE_Tnp_ISL3"/>
    <property type="match status" value="2"/>
</dbReference>
<dbReference type="InterPro" id="IPR029261">
    <property type="entry name" value="Transposase_Znf"/>
</dbReference>